<protein>
    <submittedName>
        <fullName evidence="2">Uncharacterized protein</fullName>
    </submittedName>
</protein>
<feature type="non-terminal residue" evidence="2">
    <location>
        <position position="125"/>
    </location>
</feature>
<dbReference type="Proteomes" id="UP000286908">
    <property type="component" value="Unassembled WGS sequence"/>
</dbReference>
<comment type="caution">
    <text evidence="2">The sequence shown here is derived from an EMBL/GenBank/DDBJ whole genome shotgun (WGS) entry which is preliminary data.</text>
</comment>
<organism evidence="2 3">
    <name type="scientific">Morganella morganii</name>
    <name type="common">Proteus morganii</name>
    <dbReference type="NCBI Taxonomy" id="582"/>
    <lineage>
        <taxon>Bacteria</taxon>
        <taxon>Pseudomonadati</taxon>
        <taxon>Pseudomonadota</taxon>
        <taxon>Gammaproteobacteria</taxon>
        <taxon>Enterobacterales</taxon>
        <taxon>Morganellaceae</taxon>
        <taxon>Morganella</taxon>
    </lineage>
</organism>
<evidence type="ECO:0000256" key="1">
    <source>
        <dbReference type="SAM" id="SignalP"/>
    </source>
</evidence>
<gene>
    <name evidence="2" type="ORF">CKG00_11205</name>
</gene>
<dbReference type="AlphaFoldDB" id="A0A433ZXN1"/>
<accession>A0A433ZXN1</accession>
<dbReference type="EMBL" id="NRQY01000001">
    <property type="protein sequence ID" value="RUT66890.1"/>
    <property type="molecule type" value="Genomic_DNA"/>
</dbReference>
<evidence type="ECO:0000313" key="2">
    <source>
        <dbReference type="EMBL" id="RUT66890.1"/>
    </source>
</evidence>
<feature type="signal peptide" evidence="1">
    <location>
        <begin position="1"/>
        <end position="20"/>
    </location>
</feature>
<name>A0A433ZXN1_MORMO</name>
<evidence type="ECO:0000313" key="3">
    <source>
        <dbReference type="Proteomes" id="UP000286908"/>
    </source>
</evidence>
<reference evidence="2 3" key="1">
    <citation type="submission" date="2017-08" db="EMBL/GenBank/DDBJ databases">
        <title>Draft genome sequence of pheromone producing symbiont Morganella morganii, of the female New Zealand grass grub Costelytra giveni.</title>
        <authorList>
            <person name="Laugraud A."/>
            <person name="Young S.D."/>
            <person name="Hurst M.H."/>
        </authorList>
    </citation>
    <scope>NUCLEOTIDE SEQUENCE [LARGE SCALE GENOMIC DNA]</scope>
    <source>
        <strain evidence="2 3">MMsCG</strain>
    </source>
</reference>
<sequence length="125" mass="13909">MKKNLLALIISPLFIHTANAARTDVVPLPLAKEIGAPLFHFAPDKAMGDREVGISELAQVTERIGTHISENYEYIDSAREDIKRDVKEDVKRDIEEKITAASNRLISDVKKETIPAYIDNVLPGN</sequence>
<keyword evidence="1" id="KW-0732">Signal</keyword>
<feature type="chain" id="PRO_5019139877" evidence="1">
    <location>
        <begin position="21"/>
        <end position="125"/>
    </location>
</feature>
<proteinExistence type="predicted"/>